<organism evidence="6 7">
    <name type="scientific">Enemella evansiae</name>
    <dbReference type="NCBI Taxonomy" id="2016499"/>
    <lineage>
        <taxon>Bacteria</taxon>
        <taxon>Bacillati</taxon>
        <taxon>Actinomycetota</taxon>
        <taxon>Actinomycetes</taxon>
        <taxon>Propionibacteriales</taxon>
        <taxon>Propionibacteriaceae</taxon>
        <taxon>Enemella</taxon>
    </lineage>
</organism>
<accession>A0A255GFH1</accession>
<dbReference type="EMBL" id="NMVO01000013">
    <property type="protein sequence ID" value="OYO13276.1"/>
    <property type="molecule type" value="Genomic_DNA"/>
</dbReference>
<dbReference type="Gene3D" id="3.40.190.10">
    <property type="entry name" value="Periplasmic binding protein-like II"/>
    <property type="match status" value="2"/>
</dbReference>
<comment type="similarity">
    <text evidence="1">Belongs to the LysR transcriptional regulatory family.</text>
</comment>
<dbReference type="SUPFAM" id="SSF46785">
    <property type="entry name" value="Winged helix' DNA-binding domain"/>
    <property type="match status" value="1"/>
</dbReference>
<evidence type="ECO:0000313" key="6">
    <source>
        <dbReference type="EMBL" id="OYO13276.1"/>
    </source>
</evidence>
<dbReference type="GO" id="GO:0032993">
    <property type="term" value="C:protein-DNA complex"/>
    <property type="evidence" value="ECO:0007669"/>
    <property type="project" value="TreeGrafter"/>
</dbReference>
<dbReference type="PROSITE" id="PS50931">
    <property type="entry name" value="HTH_LYSR"/>
    <property type="match status" value="1"/>
</dbReference>
<evidence type="ECO:0000256" key="3">
    <source>
        <dbReference type="ARBA" id="ARBA00023125"/>
    </source>
</evidence>
<dbReference type="GO" id="GO:0003700">
    <property type="term" value="F:DNA-binding transcription factor activity"/>
    <property type="evidence" value="ECO:0007669"/>
    <property type="project" value="InterPro"/>
</dbReference>
<dbReference type="InterPro" id="IPR036390">
    <property type="entry name" value="WH_DNA-bd_sf"/>
</dbReference>
<dbReference type="PANTHER" id="PTHR30346:SF0">
    <property type="entry name" value="HCA OPERON TRANSCRIPTIONAL ACTIVATOR HCAR"/>
    <property type="match status" value="1"/>
</dbReference>
<reference evidence="6 7" key="1">
    <citation type="submission" date="2017-07" db="EMBL/GenBank/DDBJ databases">
        <title>Draft whole genome sequences of clinical Proprionibacteriaceae strains.</title>
        <authorList>
            <person name="Bernier A.-M."/>
            <person name="Bernard K."/>
            <person name="Domingo M.-C."/>
        </authorList>
    </citation>
    <scope>NUCLEOTIDE SEQUENCE [LARGE SCALE GENOMIC DNA]</scope>
    <source>
        <strain evidence="6 7">NML 030167</strain>
    </source>
</reference>
<dbReference type="Proteomes" id="UP000215896">
    <property type="component" value="Unassembled WGS sequence"/>
</dbReference>
<protein>
    <submittedName>
        <fullName evidence="6">LysR family transcriptional regulator</fullName>
    </submittedName>
</protein>
<dbReference type="InterPro" id="IPR005119">
    <property type="entry name" value="LysR_subst-bd"/>
</dbReference>
<dbReference type="Pfam" id="PF03466">
    <property type="entry name" value="LysR_substrate"/>
    <property type="match status" value="1"/>
</dbReference>
<dbReference type="PANTHER" id="PTHR30346">
    <property type="entry name" value="TRANSCRIPTIONAL DUAL REGULATOR HCAR-RELATED"/>
    <property type="match status" value="1"/>
</dbReference>
<dbReference type="AlphaFoldDB" id="A0A255GFH1"/>
<dbReference type="RefSeq" id="WP_094405535.1">
    <property type="nucleotide sequence ID" value="NZ_NMVO01000013.1"/>
</dbReference>
<feature type="domain" description="HTH lysR-type" evidence="5">
    <location>
        <begin position="3"/>
        <end position="61"/>
    </location>
</feature>
<keyword evidence="3" id="KW-0238">DNA-binding</keyword>
<sequence length="304" mass="32877">MRITLRQLEHFTAIARTGSISAAAEELHVSRTSVTSALDALERIRGTVLCRRSKTEGVRLTAAGERFLVEAQHVLDRALSLEATVDAEGLGGALSIGCFRSLAPTALPLLWSEFSARHPGVRISVTTGDRAELVRQLGVGALDVVLAYNLHALPDVRTAPLYDTVMYALLPPDHRFAAAGRAPIAELADEPLLLMDVAPSVEDTLSFFAHQAVTPNVLLSSPDFELIRSLVARGMGYSLFIQRPRHDLSYEGLPVACVPLDPVPHLERASIAWSIDRQLPDPGQAFVRLAIELAPEIAPRPPVG</sequence>
<evidence type="ECO:0000256" key="4">
    <source>
        <dbReference type="ARBA" id="ARBA00023163"/>
    </source>
</evidence>
<dbReference type="InterPro" id="IPR000847">
    <property type="entry name" value="LysR_HTH_N"/>
</dbReference>
<keyword evidence="4" id="KW-0804">Transcription</keyword>
<evidence type="ECO:0000256" key="2">
    <source>
        <dbReference type="ARBA" id="ARBA00023015"/>
    </source>
</evidence>
<dbReference type="Pfam" id="PF00126">
    <property type="entry name" value="HTH_1"/>
    <property type="match status" value="1"/>
</dbReference>
<keyword evidence="7" id="KW-1185">Reference proteome</keyword>
<dbReference type="GO" id="GO:0003677">
    <property type="term" value="F:DNA binding"/>
    <property type="evidence" value="ECO:0007669"/>
    <property type="project" value="UniProtKB-KW"/>
</dbReference>
<evidence type="ECO:0000259" key="5">
    <source>
        <dbReference type="PROSITE" id="PS50931"/>
    </source>
</evidence>
<name>A0A255GFH1_9ACTN</name>
<keyword evidence="2" id="KW-0805">Transcription regulation</keyword>
<dbReference type="SUPFAM" id="SSF53850">
    <property type="entry name" value="Periplasmic binding protein-like II"/>
    <property type="match status" value="1"/>
</dbReference>
<dbReference type="Gene3D" id="1.10.10.10">
    <property type="entry name" value="Winged helix-like DNA-binding domain superfamily/Winged helix DNA-binding domain"/>
    <property type="match status" value="1"/>
</dbReference>
<comment type="caution">
    <text evidence="6">The sequence shown here is derived from an EMBL/GenBank/DDBJ whole genome shotgun (WGS) entry which is preliminary data.</text>
</comment>
<evidence type="ECO:0000313" key="7">
    <source>
        <dbReference type="Proteomes" id="UP000215896"/>
    </source>
</evidence>
<proteinExistence type="inferred from homology"/>
<evidence type="ECO:0000256" key="1">
    <source>
        <dbReference type="ARBA" id="ARBA00009437"/>
    </source>
</evidence>
<gene>
    <name evidence="6" type="ORF">CGZ94_09765</name>
</gene>
<dbReference type="OrthoDB" id="3724202at2"/>
<dbReference type="InterPro" id="IPR036388">
    <property type="entry name" value="WH-like_DNA-bd_sf"/>
</dbReference>